<feature type="region of interest" description="Disordered" evidence="9">
    <location>
        <begin position="603"/>
        <end position="701"/>
    </location>
</feature>
<feature type="compositionally biased region" description="Basic and acidic residues" evidence="9">
    <location>
        <begin position="880"/>
        <end position="889"/>
    </location>
</feature>
<name>A0A2B4SW11_STYPI</name>
<dbReference type="STRING" id="50429.A0A2B4SW11"/>
<evidence type="ECO:0000256" key="7">
    <source>
        <dbReference type="ARBA" id="ARBA00049274"/>
    </source>
</evidence>
<evidence type="ECO:0000256" key="1">
    <source>
        <dbReference type="ARBA" id="ARBA00006820"/>
    </source>
</evidence>
<dbReference type="GO" id="GO:0005524">
    <property type="term" value="F:ATP binding"/>
    <property type="evidence" value="ECO:0007669"/>
    <property type="project" value="UniProtKB-KW"/>
</dbReference>
<dbReference type="EMBL" id="LSMT01000019">
    <property type="protein sequence ID" value="PFX32748.1"/>
    <property type="molecule type" value="Genomic_DNA"/>
</dbReference>
<keyword evidence="3" id="KW-0493">Microtubule</keyword>
<evidence type="ECO:0000256" key="2">
    <source>
        <dbReference type="ARBA" id="ARBA00022598"/>
    </source>
</evidence>
<feature type="region of interest" description="Disordered" evidence="9">
    <location>
        <begin position="1008"/>
        <end position="1038"/>
    </location>
</feature>
<evidence type="ECO:0000256" key="9">
    <source>
        <dbReference type="SAM" id="MobiDB-lite"/>
    </source>
</evidence>
<dbReference type="PANTHER" id="PTHR12241:SF145">
    <property type="entry name" value="TUBULIN POLYGLUTAMYLASE TTLL5"/>
    <property type="match status" value="1"/>
</dbReference>
<feature type="compositionally biased region" description="Basic and acidic residues" evidence="9">
    <location>
        <begin position="899"/>
        <end position="909"/>
    </location>
</feature>
<keyword evidence="11" id="KW-1185">Reference proteome</keyword>
<comment type="catalytic activity">
    <reaction evidence="7">
        <text>L-glutamyl-[protein] + L-glutamate + ATP = gamma-L-glutamyl-L-glutamyl-[protein] + ADP + phosphate + H(+)</text>
        <dbReference type="Rhea" id="RHEA:60144"/>
        <dbReference type="Rhea" id="RHEA-COMP:10208"/>
        <dbReference type="Rhea" id="RHEA-COMP:15517"/>
        <dbReference type="ChEBI" id="CHEBI:15378"/>
        <dbReference type="ChEBI" id="CHEBI:29973"/>
        <dbReference type="ChEBI" id="CHEBI:29985"/>
        <dbReference type="ChEBI" id="CHEBI:30616"/>
        <dbReference type="ChEBI" id="CHEBI:43474"/>
        <dbReference type="ChEBI" id="CHEBI:143622"/>
        <dbReference type="ChEBI" id="CHEBI:456216"/>
    </reaction>
    <physiologicalReaction direction="left-to-right" evidence="7">
        <dbReference type="Rhea" id="RHEA:60145"/>
    </physiologicalReaction>
</comment>
<feature type="compositionally biased region" description="Polar residues" evidence="9">
    <location>
        <begin position="605"/>
        <end position="619"/>
    </location>
</feature>
<gene>
    <name evidence="10" type="primary">Ttll5</name>
    <name evidence="10" type="ORF">AWC38_SpisGene2382</name>
</gene>
<dbReference type="GO" id="GO:0005874">
    <property type="term" value="C:microtubule"/>
    <property type="evidence" value="ECO:0007669"/>
    <property type="project" value="UniProtKB-KW"/>
</dbReference>
<sequence>MSMPRFQVTGRYSDTDSVATENDECGEESEIPVAPQKEEPSEELQEKISIIKWTGSNKKHPLISFSPHVLLLTLPPESKAEAEKFHLTYKFVKTECKLVRSILNVHCFREVHPNSSNFNLMWTGSHIKPHTLRGLQDFQKINHFPRSYELTRKDKLYKNIQRMQHSKGVKHFDFIPESYIIPEEFNEFNAAFLKDRRPWIVKPVASSRGRGIYLVNHPRHVPLDDNLLVCKYISNPLLVDGFKFDLRLYVGVTCFDPVRVYLYEEGLTRFATVKYDRTGKNIKNVCMHLTNYSVNKKNADFVRCPDPEVEDFGNKWSMSAMLRYLKQIGKDTTALMMRIEDVVVKTIIAGELHIASACKMFMPYAGNCFEIYGFDILVDENLRPWLLEVNLSPSLACDSPLDLKIKSHLVSDMFNLIGFKAHDPMVRKIPNRRFVDYPPKNKYQRQRSATAGGVVVPNSRPLSSGTRRKTEDGLSAEEARILRHTREEFSRRGGFVRVFPSPDSWEVYGSFLEHRTTHNHMLQSKLFPGRKSSLQRPSTASFSSASARARSVTSYGAAQSKVNLTVEPARVSDDDALGIKERLLCYERKLDSWSPSLLRTKKALGSTTPSAGTLSTSQETSEKPRDNSMARTTPDGQVVTNYMERKSASYPGGTKPSMDSEEKAPLYRVSSSGPHPRPFQEATRAQKPPLPSNGETVSKRVLSAQPRYQPIRVDEIMAKAGILTKLQARQAFAMYLQRVQQRLMHETSYDSDDSRDGGESKQDSQMNLVIRFLKKAASNLQQPFKVVVPSHKLPLHDRRRILAKQLGDFVRVYGKETMQFQKRMEINRTYGISRSNSFASEIPDEEFKVFMAIASETELEDLLTTYTKLNKNASVFLGGRPERRTEESSSKAPSNDSGLPRRKEGDRNSRSLNPTPEEDLTRSTEDLSGTGSTITDRHARTLTAVSAYGTSVALNKTRHRPVSAKVASSPGVDRINRDSRPVSAKPYSRQCKTDDVSGDVTSLVGGFRQSGQRSRLSSAPVRRLSQGSDNEPKGPSVVDEHAVATALQRLAKRQATRQYAAHNTTGRRGSNWDELLKKMDFNHQVEATSVYNEDEFISVGDESSNPLSRPDGKTPQSAHRSHDRHASANATFETFVNQLGGSHGHLAWLNSTADQGRSCTAGARPSEEKTIHVDLKREYERTRGVERQEKKEVVEAVRSPAVSREEYNRHMKILSQKLSEEKVRLQKQLQQYPCIPRPPAARPNPGTKKVLGHNRMIRLAASNPPPVFDVITGMTDLPNGDSV</sequence>
<dbReference type="OrthoDB" id="2016263at2759"/>
<dbReference type="FunFam" id="3.30.470.20:FF:000009">
    <property type="entry name" value="tubulin polyglutamylase TTLL5 isoform X1"/>
    <property type="match status" value="1"/>
</dbReference>
<keyword evidence="5" id="KW-0067">ATP-binding</keyword>
<evidence type="ECO:0000256" key="6">
    <source>
        <dbReference type="ARBA" id="ARBA00041448"/>
    </source>
</evidence>
<feature type="compositionally biased region" description="Acidic residues" evidence="9">
    <location>
        <begin position="21"/>
        <end position="30"/>
    </location>
</feature>
<protein>
    <recommendedName>
        <fullName evidence="6">Tubulin--tyrosine ligase-like protein 5</fullName>
    </recommendedName>
</protein>
<feature type="region of interest" description="Disordered" evidence="9">
    <location>
        <begin position="446"/>
        <end position="475"/>
    </location>
</feature>
<dbReference type="PROSITE" id="PS51221">
    <property type="entry name" value="TTL"/>
    <property type="match status" value="1"/>
</dbReference>
<dbReference type="InterPro" id="IPR004344">
    <property type="entry name" value="TTL/TTLL_fam"/>
</dbReference>
<feature type="region of interest" description="Disordered" evidence="9">
    <location>
        <begin position="959"/>
        <end position="994"/>
    </location>
</feature>
<dbReference type="PANTHER" id="PTHR12241">
    <property type="entry name" value="TUBULIN POLYGLUTAMYLASE"/>
    <property type="match status" value="1"/>
</dbReference>
<feature type="region of interest" description="Disordered" evidence="9">
    <location>
        <begin position="1099"/>
        <end position="1126"/>
    </location>
</feature>
<dbReference type="SUPFAM" id="SSF56059">
    <property type="entry name" value="Glutathione synthetase ATP-binding domain-like"/>
    <property type="match status" value="1"/>
</dbReference>
<keyword evidence="8" id="KW-0175">Coiled coil</keyword>
<feature type="coiled-coil region" evidence="8">
    <location>
        <begin position="1204"/>
        <end position="1231"/>
    </location>
</feature>
<evidence type="ECO:0000313" key="11">
    <source>
        <dbReference type="Proteomes" id="UP000225706"/>
    </source>
</evidence>
<accession>A0A2B4SW11</accession>
<evidence type="ECO:0000256" key="4">
    <source>
        <dbReference type="ARBA" id="ARBA00022741"/>
    </source>
</evidence>
<dbReference type="GO" id="GO:0000226">
    <property type="term" value="P:microtubule cytoskeleton organization"/>
    <property type="evidence" value="ECO:0007669"/>
    <property type="project" value="TreeGrafter"/>
</dbReference>
<reference evidence="11" key="1">
    <citation type="journal article" date="2017" name="bioRxiv">
        <title>Comparative analysis of the genomes of Stylophora pistillata and Acropora digitifera provides evidence for extensive differences between species of corals.</title>
        <authorList>
            <person name="Voolstra C.R."/>
            <person name="Li Y."/>
            <person name="Liew Y.J."/>
            <person name="Baumgarten S."/>
            <person name="Zoccola D."/>
            <person name="Flot J.-F."/>
            <person name="Tambutte S."/>
            <person name="Allemand D."/>
            <person name="Aranda M."/>
        </authorList>
    </citation>
    <scope>NUCLEOTIDE SEQUENCE [LARGE SCALE GENOMIC DNA]</scope>
</reference>
<evidence type="ECO:0000256" key="5">
    <source>
        <dbReference type="ARBA" id="ARBA00022840"/>
    </source>
</evidence>
<dbReference type="Proteomes" id="UP000225706">
    <property type="component" value="Unassembled WGS sequence"/>
</dbReference>
<dbReference type="Pfam" id="PF03133">
    <property type="entry name" value="TTL"/>
    <property type="match status" value="1"/>
</dbReference>
<dbReference type="GO" id="GO:0015631">
    <property type="term" value="F:tubulin binding"/>
    <property type="evidence" value="ECO:0007669"/>
    <property type="project" value="TreeGrafter"/>
</dbReference>
<organism evidence="10 11">
    <name type="scientific">Stylophora pistillata</name>
    <name type="common">Smooth cauliflower coral</name>
    <dbReference type="NCBI Taxonomy" id="50429"/>
    <lineage>
        <taxon>Eukaryota</taxon>
        <taxon>Metazoa</taxon>
        <taxon>Cnidaria</taxon>
        <taxon>Anthozoa</taxon>
        <taxon>Hexacorallia</taxon>
        <taxon>Scleractinia</taxon>
        <taxon>Astrocoeniina</taxon>
        <taxon>Pocilloporidae</taxon>
        <taxon>Stylophora</taxon>
    </lineage>
</organism>
<dbReference type="GO" id="GO:0036064">
    <property type="term" value="C:ciliary basal body"/>
    <property type="evidence" value="ECO:0007669"/>
    <property type="project" value="TreeGrafter"/>
</dbReference>
<feature type="region of interest" description="Disordered" evidence="9">
    <location>
        <begin position="1"/>
        <end position="42"/>
    </location>
</feature>
<comment type="caution">
    <text evidence="10">The sequence shown here is derived from an EMBL/GenBank/DDBJ whole genome shotgun (WGS) entry which is preliminary data.</text>
</comment>
<evidence type="ECO:0000256" key="3">
    <source>
        <dbReference type="ARBA" id="ARBA00022701"/>
    </source>
</evidence>
<comment type="similarity">
    <text evidence="1">Belongs to the tubulin--tyrosine ligase family.</text>
</comment>
<keyword evidence="4" id="KW-0547">Nucleotide-binding</keyword>
<dbReference type="GO" id="GO:0070740">
    <property type="term" value="F:tubulin-glutamic acid ligase activity"/>
    <property type="evidence" value="ECO:0007669"/>
    <property type="project" value="TreeGrafter"/>
</dbReference>
<evidence type="ECO:0000313" key="10">
    <source>
        <dbReference type="EMBL" id="PFX32748.1"/>
    </source>
</evidence>
<feature type="compositionally biased region" description="Polar residues" evidence="9">
    <location>
        <begin position="10"/>
        <end position="20"/>
    </location>
</feature>
<feature type="region of interest" description="Disordered" evidence="9">
    <location>
        <begin position="877"/>
        <end position="935"/>
    </location>
</feature>
<feature type="compositionally biased region" description="Polar residues" evidence="9">
    <location>
        <begin position="629"/>
        <end position="640"/>
    </location>
</feature>
<dbReference type="Gene3D" id="3.30.470.20">
    <property type="entry name" value="ATP-grasp fold, B domain"/>
    <property type="match status" value="1"/>
</dbReference>
<evidence type="ECO:0000256" key="8">
    <source>
        <dbReference type="SAM" id="Coils"/>
    </source>
</evidence>
<keyword evidence="2" id="KW-0436">Ligase</keyword>
<proteinExistence type="inferred from homology"/>